<dbReference type="KEGG" id="caua:113082045"/>
<accession>A0A6P6NL24</accession>
<evidence type="ECO:0000256" key="1">
    <source>
        <dbReference type="SAM" id="MobiDB-lite"/>
    </source>
</evidence>
<name>A0A6P6NL24_CARAU</name>
<keyword evidence="2" id="KW-1185">Reference proteome</keyword>
<dbReference type="OrthoDB" id="10068084at2759"/>
<reference evidence="3" key="1">
    <citation type="submission" date="2025-08" db="UniProtKB">
        <authorList>
            <consortium name="RefSeq"/>
        </authorList>
    </citation>
    <scope>IDENTIFICATION</scope>
    <source>
        <strain evidence="3">Wakin</strain>
        <tissue evidence="3">Muscle</tissue>
    </source>
</reference>
<dbReference type="Proteomes" id="UP000515129">
    <property type="component" value="Unplaced"/>
</dbReference>
<proteinExistence type="predicted"/>
<evidence type="ECO:0000313" key="3">
    <source>
        <dbReference type="RefSeq" id="XP_026109760.1"/>
    </source>
</evidence>
<evidence type="ECO:0000313" key="2">
    <source>
        <dbReference type="Proteomes" id="UP000515129"/>
    </source>
</evidence>
<feature type="compositionally biased region" description="Basic and acidic residues" evidence="1">
    <location>
        <begin position="128"/>
        <end position="139"/>
    </location>
</feature>
<feature type="region of interest" description="Disordered" evidence="1">
    <location>
        <begin position="96"/>
        <end position="139"/>
    </location>
</feature>
<feature type="compositionally biased region" description="Basic and acidic residues" evidence="1">
    <location>
        <begin position="460"/>
        <end position="469"/>
    </location>
</feature>
<sequence length="487" mass="54471">MTTLNPRRVLLFKIQKKLSDLSFSQLQTVASSIDDGRKTYQVADLSEPELYDLIVDYIRSDELKAAEDEGMTQLLLLSDLLNDVLSAAGTRAAESGNVAPVLMGDSPTQQQGHTPTDDDGEVCTQPLHMDRDTRTQSLHMDRETRTQSLCMNTETDMHSSFQGRDTYALTREVTSSTPGMPDQIGAAPLGRMNSSNIADHVVRLSDVSALLPRREFKLHGGQICDTGCDMSFNCLCKQMDQGLQEGFSESEIIRAVLKITKPGTFREMLVNKDDLTTDGLKRFLRSHIRDKNVTELFQELTSARQNDKESPQQFLYRIMGLKQRVLFESQQPGVGFSYNKELVQGTFIHTLYQGLNERNSHVRRDLKPFLSDMQVSDDLLLEEITKSTAEEEGRLKRLGSVGKSRPVTVSAAQHSQSELNTPTKVDAELQANRDAIKELTAQVSSLTKHLAQMSTPTEAVKLKDCHSPTDRTQPPWSETRGRCNDCV</sequence>
<organism evidence="2 3">
    <name type="scientific">Carassius auratus</name>
    <name type="common">Goldfish</name>
    <dbReference type="NCBI Taxonomy" id="7957"/>
    <lineage>
        <taxon>Eukaryota</taxon>
        <taxon>Metazoa</taxon>
        <taxon>Chordata</taxon>
        <taxon>Craniata</taxon>
        <taxon>Vertebrata</taxon>
        <taxon>Euteleostomi</taxon>
        <taxon>Actinopterygii</taxon>
        <taxon>Neopterygii</taxon>
        <taxon>Teleostei</taxon>
        <taxon>Ostariophysi</taxon>
        <taxon>Cypriniformes</taxon>
        <taxon>Cyprinidae</taxon>
        <taxon>Cyprininae</taxon>
        <taxon>Carassius</taxon>
    </lineage>
</organism>
<gene>
    <name evidence="3" type="primary">LOC113082045</name>
</gene>
<dbReference type="AlphaFoldDB" id="A0A6P6NL24"/>
<feature type="region of interest" description="Disordered" evidence="1">
    <location>
        <begin position="458"/>
        <end position="487"/>
    </location>
</feature>
<protein>
    <submittedName>
        <fullName evidence="3">Uncharacterized protein LOC113082045</fullName>
    </submittedName>
</protein>
<dbReference type="RefSeq" id="XP_026109760.1">
    <property type="nucleotide sequence ID" value="XM_026253975.1"/>
</dbReference>
<dbReference type="GeneID" id="113082045"/>